<dbReference type="OrthoDB" id="9919006at2"/>
<comment type="caution">
    <text evidence="1">The sequence shown here is derived from an EMBL/GenBank/DDBJ whole genome shotgun (WGS) entry which is preliminary data.</text>
</comment>
<name>A0A4S3MKE3_9RHOB</name>
<dbReference type="Proteomes" id="UP000309450">
    <property type="component" value="Unassembled WGS sequence"/>
</dbReference>
<organism evidence="1 2">
    <name type="scientific">Aliigemmobacter aestuarii</name>
    <dbReference type="NCBI Taxonomy" id="1445661"/>
    <lineage>
        <taxon>Bacteria</taxon>
        <taxon>Pseudomonadati</taxon>
        <taxon>Pseudomonadota</taxon>
        <taxon>Alphaproteobacteria</taxon>
        <taxon>Rhodobacterales</taxon>
        <taxon>Paracoccaceae</taxon>
        <taxon>Aliigemmobacter</taxon>
    </lineage>
</organism>
<gene>
    <name evidence="1" type="ORF">E7811_15830</name>
</gene>
<dbReference type="EMBL" id="SSND01000005">
    <property type="protein sequence ID" value="THD81392.1"/>
    <property type="molecule type" value="Genomic_DNA"/>
</dbReference>
<proteinExistence type="predicted"/>
<reference evidence="1 2" key="1">
    <citation type="submission" date="2019-04" db="EMBL/GenBank/DDBJ databases">
        <title>Draft genome sequence of Gemmobacter aestuarii sp. nov.</title>
        <authorList>
            <person name="Hameed A."/>
            <person name="Lin S.-Y."/>
            <person name="Shahina M."/>
            <person name="Lai W.-A."/>
            <person name="Young C.-C."/>
        </authorList>
    </citation>
    <scope>NUCLEOTIDE SEQUENCE [LARGE SCALE GENOMIC DNA]</scope>
    <source>
        <strain evidence="1 2">CC-PW-75</strain>
    </source>
</reference>
<keyword evidence="2" id="KW-1185">Reference proteome</keyword>
<evidence type="ECO:0000313" key="1">
    <source>
        <dbReference type="EMBL" id="THD81392.1"/>
    </source>
</evidence>
<sequence length="243" mass="27016">MQHLILSDDGFNVAHNAYHRLVAAIYFPLSARDQQQALILADIEKAEFVRVGGAKYKPTEIFRAASRIAEKRTAHIYLTGFVALSYIWQKDFGQSPSLNRSAIIASCAANSFGKIRWRPAIDPFGKERATSVTSDLSSVERIFRKYRSVAHICAAHVAASEYLAPTHLWDEVPEVTASLITNAAMYQAALSVSTNTSGWNIWDVHKHFPASLGQWPFLEPGEEVLSWIAHGYEVAVSEGLIKK</sequence>
<protein>
    <submittedName>
        <fullName evidence="1">Uncharacterized protein</fullName>
    </submittedName>
</protein>
<accession>A0A4S3MKE3</accession>
<dbReference type="AlphaFoldDB" id="A0A4S3MKE3"/>
<dbReference type="RefSeq" id="WP_136395650.1">
    <property type="nucleotide sequence ID" value="NZ_SSND01000005.1"/>
</dbReference>
<evidence type="ECO:0000313" key="2">
    <source>
        <dbReference type="Proteomes" id="UP000309450"/>
    </source>
</evidence>